<evidence type="ECO:0000313" key="2">
    <source>
        <dbReference type="EMBL" id="KNY27632.1"/>
    </source>
</evidence>
<dbReference type="NCBIfam" id="TIGR02385">
    <property type="entry name" value="RelE_StbE"/>
    <property type="match status" value="1"/>
</dbReference>
<dbReference type="eggNOG" id="COG3668">
    <property type="taxonomic scope" value="Bacteria"/>
</dbReference>
<comment type="caution">
    <text evidence="2">The sequence shown here is derived from an EMBL/GenBank/DDBJ whole genome shotgun (WGS) entry which is preliminary data.</text>
</comment>
<dbReference type="OrthoDB" id="361440at2"/>
<proteinExistence type="predicted"/>
<reference evidence="3" key="1">
    <citation type="submission" date="2015-07" db="EMBL/GenBank/DDBJ databases">
        <title>Near-Complete Genome Sequence of the Cellulolytic Bacterium Bacteroides (Pseudobacteroides) cellulosolvens ATCC 35603.</title>
        <authorList>
            <person name="Dassa B."/>
            <person name="Utturkar S.M."/>
            <person name="Klingeman D.M."/>
            <person name="Hurt R.A."/>
            <person name="Keller M."/>
            <person name="Xu J."/>
            <person name="Reddy Y.H.K."/>
            <person name="Borovok I."/>
            <person name="Grinberg I.R."/>
            <person name="Lamed R."/>
            <person name="Zhivin O."/>
            <person name="Bayer E.A."/>
            <person name="Brown S.D."/>
        </authorList>
    </citation>
    <scope>NUCLEOTIDE SEQUENCE [LARGE SCALE GENOMIC DNA]</scope>
    <source>
        <strain evidence="3">DSM 2933</strain>
    </source>
</reference>
<dbReference type="RefSeq" id="WP_036945437.1">
    <property type="nucleotide sequence ID" value="NZ_JQKC01000051.1"/>
</dbReference>
<dbReference type="Proteomes" id="UP000036923">
    <property type="component" value="Unassembled WGS sequence"/>
</dbReference>
<dbReference type="Pfam" id="PF05016">
    <property type="entry name" value="ParE_toxin"/>
    <property type="match status" value="1"/>
</dbReference>
<keyword evidence="1" id="KW-1277">Toxin-antitoxin system</keyword>
<keyword evidence="3" id="KW-1185">Reference proteome</keyword>
<dbReference type="Gene3D" id="3.30.2310.20">
    <property type="entry name" value="RelE-like"/>
    <property type="match status" value="1"/>
</dbReference>
<dbReference type="SUPFAM" id="SSF143011">
    <property type="entry name" value="RelE-like"/>
    <property type="match status" value="1"/>
</dbReference>
<protein>
    <submittedName>
        <fullName evidence="2">Addiction module toxin, RelE/StbE family</fullName>
    </submittedName>
</protein>
<evidence type="ECO:0000256" key="1">
    <source>
        <dbReference type="ARBA" id="ARBA00022649"/>
    </source>
</evidence>
<dbReference type="EMBL" id="LGTC01000001">
    <property type="protein sequence ID" value="KNY27632.1"/>
    <property type="molecule type" value="Genomic_DNA"/>
</dbReference>
<dbReference type="InterPro" id="IPR035093">
    <property type="entry name" value="RelE/ParE_toxin_dom_sf"/>
</dbReference>
<name>A0A0L6JQI9_9FIRM</name>
<dbReference type="PATRIC" id="fig|398512.5.peg.3043"/>
<organism evidence="2 3">
    <name type="scientific">Pseudobacteroides cellulosolvens ATCC 35603 = DSM 2933</name>
    <dbReference type="NCBI Taxonomy" id="398512"/>
    <lineage>
        <taxon>Bacteria</taxon>
        <taxon>Bacillati</taxon>
        <taxon>Bacillota</taxon>
        <taxon>Clostridia</taxon>
        <taxon>Eubacteriales</taxon>
        <taxon>Oscillospiraceae</taxon>
        <taxon>Pseudobacteroides</taxon>
    </lineage>
</organism>
<gene>
    <name evidence="2" type="ORF">Bccel_2903</name>
</gene>
<dbReference type="STRING" id="398512.Bccel_2903"/>
<accession>A0A0L6JQI9</accession>
<evidence type="ECO:0000313" key="3">
    <source>
        <dbReference type="Proteomes" id="UP000036923"/>
    </source>
</evidence>
<dbReference type="AlphaFoldDB" id="A0A0L6JQI9"/>
<sequence length="104" mass="12073">MSKFEIEITESAENDLFDIGNYIAKELLEPKIAKKIVDGIGQAIFSLEEMPLRNNLVTDERLALQGIRKILIDNYIIFYTVTEQDKIVTIIRILYGKRDWLNLI</sequence>
<dbReference type="InterPro" id="IPR007712">
    <property type="entry name" value="RelE/ParE_toxin"/>
</dbReference>